<organism evidence="1 2">
    <name type="scientific">Adineta steineri</name>
    <dbReference type="NCBI Taxonomy" id="433720"/>
    <lineage>
        <taxon>Eukaryota</taxon>
        <taxon>Metazoa</taxon>
        <taxon>Spiralia</taxon>
        <taxon>Gnathifera</taxon>
        <taxon>Rotifera</taxon>
        <taxon>Eurotatoria</taxon>
        <taxon>Bdelloidea</taxon>
        <taxon>Adinetida</taxon>
        <taxon>Adinetidae</taxon>
        <taxon>Adineta</taxon>
    </lineage>
</organism>
<dbReference type="EMBL" id="CAJOAY010031753">
    <property type="protein sequence ID" value="CAF4427879.1"/>
    <property type="molecule type" value="Genomic_DNA"/>
</dbReference>
<accession>A0A820QZA6</accession>
<feature type="non-terminal residue" evidence="1">
    <location>
        <position position="1"/>
    </location>
</feature>
<protein>
    <submittedName>
        <fullName evidence="1">Uncharacterized protein</fullName>
    </submittedName>
</protein>
<evidence type="ECO:0000313" key="1">
    <source>
        <dbReference type="EMBL" id="CAF4427879.1"/>
    </source>
</evidence>
<evidence type="ECO:0000313" key="2">
    <source>
        <dbReference type="Proteomes" id="UP000663881"/>
    </source>
</evidence>
<comment type="caution">
    <text evidence="1">The sequence shown here is derived from an EMBL/GenBank/DDBJ whole genome shotgun (WGS) entry which is preliminary data.</text>
</comment>
<proteinExistence type="predicted"/>
<dbReference type="AlphaFoldDB" id="A0A820QZA6"/>
<gene>
    <name evidence="1" type="ORF">OKA104_LOCUS52905</name>
</gene>
<sequence length="76" mass="8682">FTLEHRGFGRVILSITHSFQESSYLEQMNALFTQYPNAGAGTSARKQAVDQVNMNIEWIKSREQNLHDALDATLRQ</sequence>
<dbReference type="Proteomes" id="UP000663881">
    <property type="component" value="Unassembled WGS sequence"/>
</dbReference>
<dbReference type="Gene3D" id="1.25.50.20">
    <property type="match status" value="1"/>
</dbReference>
<name>A0A820QZA6_9BILA</name>
<reference evidence="1" key="1">
    <citation type="submission" date="2021-02" db="EMBL/GenBank/DDBJ databases">
        <authorList>
            <person name="Nowell W R."/>
        </authorList>
    </citation>
    <scope>NUCLEOTIDE SEQUENCE</scope>
</reference>